<gene>
    <name evidence="1" type="ORF">E5A73_20490</name>
</gene>
<keyword evidence="2" id="KW-1185">Reference proteome</keyword>
<evidence type="ECO:0000313" key="1">
    <source>
        <dbReference type="EMBL" id="TGX48688.1"/>
    </source>
</evidence>
<name>A0A4S1WYS5_9SPHN</name>
<protein>
    <recommendedName>
        <fullName evidence="3">Beta-3-deoxy-D-manno-oct-2-ulosonic acid transferase</fullName>
    </recommendedName>
</protein>
<dbReference type="AlphaFoldDB" id="A0A4S1WYS5"/>
<sequence>MPPMRRSAIGALQAGSSGIDSPLLSAPGFLARRSRAALVTRETSAPKPMPLTSAASERAEQLIRRLQTARVGGSFWSARPVLAKGCTVLKCHPGDVATFRSVATGPVVLWSDREAPSWASAQLPDIVSGELDPWHVLDHAVQVIAPCDDALAILARLIGRPTVDASTGASLAIDMDARHSLAWEVLIHALTYREPFTGSAISAEAAVDLLGEWRRHLEAIAGIGVQFGIRGWKRPQIDRFLTGVTGVPRHVRTTEAALDGAGTTQAAIAIWPSRVPSAFEAHAATRGVPVVRIEDGFLRSLGLGVHLVPPQSIAIDRQGIHYDPARSSDLESLLADHPFPPELVRRAAALRAVIVSAGLGKYGHARALPSIGSPPGKRRILVTGQVADDQSVLKGDPAQSGNSGLLERARALAPDAFILYKPHPDVLAGHRHDRLSHTARLLADHILEKPYGLAPLLTGVDEIHVLTSLAGFEALLRGCTVVCHGAPFYAGWGLTRDLVAVPRRKRRLTVDELVAGALLLYPLYLDPGTGLPCSAERLVACLVDAAPRPSLVNRLRRLEGMIRRTLRQVA</sequence>
<dbReference type="InterPro" id="IPR007833">
    <property type="entry name" value="Capsule_polysaccharide_synth"/>
</dbReference>
<comment type="caution">
    <text evidence="1">The sequence shown here is derived from an EMBL/GenBank/DDBJ whole genome shotgun (WGS) entry which is preliminary data.</text>
</comment>
<accession>A0A4S1WYS5</accession>
<dbReference type="Proteomes" id="UP000306147">
    <property type="component" value="Unassembled WGS sequence"/>
</dbReference>
<proteinExistence type="predicted"/>
<evidence type="ECO:0008006" key="3">
    <source>
        <dbReference type="Google" id="ProtNLM"/>
    </source>
</evidence>
<evidence type="ECO:0000313" key="2">
    <source>
        <dbReference type="Proteomes" id="UP000306147"/>
    </source>
</evidence>
<dbReference type="GO" id="GO:0015774">
    <property type="term" value="P:polysaccharide transport"/>
    <property type="evidence" value="ECO:0007669"/>
    <property type="project" value="InterPro"/>
</dbReference>
<dbReference type="EMBL" id="SRXT01000010">
    <property type="protein sequence ID" value="TGX48688.1"/>
    <property type="molecule type" value="Genomic_DNA"/>
</dbReference>
<dbReference type="Pfam" id="PF05159">
    <property type="entry name" value="Capsule_synth"/>
    <property type="match status" value="2"/>
</dbReference>
<reference evidence="1 2" key="1">
    <citation type="submission" date="2019-04" db="EMBL/GenBank/DDBJ databases">
        <title>Sphingomonas psychrotolerans sp. nov., isolated from soil in the Tianshan Mountains, Xinjiang, China.</title>
        <authorList>
            <person name="Luo Y."/>
            <person name="Sheng H."/>
        </authorList>
    </citation>
    <scope>NUCLEOTIDE SEQUENCE [LARGE SCALE GENOMIC DNA]</scope>
    <source>
        <strain evidence="1 2">ZFGT-11</strain>
    </source>
</reference>
<dbReference type="GO" id="GO:0000271">
    <property type="term" value="P:polysaccharide biosynthetic process"/>
    <property type="evidence" value="ECO:0007669"/>
    <property type="project" value="InterPro"/>
</dbReference>
<organism evidence="1 2">
    <name type="scientific">Sphingomonas gei</name>
    <dbReference type="NCBI Taxonomy" id="1395960"/>
    <lineage>
        <taxon>Bacteria</taxon>
        <taxon>Pseudomonadati</taxon>
        <taxon>Pseudomonadota</taxon>
        <taxon>Alphaproteobacteria</taxon>
        <taxon>Sphingomonadales</taxon>
        <taxon>Sphingomonadaceae</taxon>
        <taxon>Sphingomonas</taxon>
    </lineage>
</organism>
<dbReference type="CDD" id="cd16439">
    <property type="entry name" value="beta_Kdo_transferase_KpsC_2"/>
    <property type="match status" value="1"/>
</dbReference>